<evidence type="ECO:0000256" key="5">
    <source>
        <dbReference type="ARBA" id="ARBA00022737"/>
    </source>
</evidence>
<dbReference type="Gene3D" id="1.50.40.10">
    <property type="entry name" value="Mitochondrial carrier domain"/>
    <property type="match status" value="1"/>
</dbReference>
<accession>A0A7M7P0P2</accession>
<keyword evidence="8" id="KW-0496">Mitochondrion</keyword>
<dbReference type="PANTHER" id="PTHR45928:SF1">
    <property type="entry name" value="RE38146P"/>
    <property type="match status" value="1"/>
</dbReference>
<reference evidence="12" key="2">
    <citation type="submission" date="2021-01" db="UniProtKB">
        <authorList>
            <consortium name="EnsemblMetazoa"/>
        </authorList>
    </citation>
    <scope>IDENTIFICATION</scope>
</reference>
<dbReference type="InParanoid" id="A0A7M7P0P2"/>
<dbReference type="OMA" id="YQFSMNG"/>
<keyword evidence="3 11" id="KW-0813">Transport</keyword>
<evidence type="ECO:0000256" key="10">
    <source>
        <dbReference type="PROSITE-ProRule" id="PRU00282"/>
    </source>
</evidence>
<dbReference type="AlphaFoldDB" id="A0A7M7P0P2"/>
<evidence type="ECO:0000256" key="2">
    <source>
        <dbReference type="ARBA" id="ARBA00006375"/>
    </source>
</evidence>
<evidence type="ECO:0008006" key="14">
    <source>
        <dbReference type="Google" id="ProtNLM"/>
    </source>
</evidence>
<dbReference type="InterPro" id="IPR051508">
    <property type="entry name" value="Mito_Carrier_Antiporter"/>
</dbReference>
<dbReference type="GeneID" id="115924760"/>
<evidence type="ECO:0000256" key="11">
    <source>
        <dbReference type="RuleBase" id="RU000488"/>
    </source>
</evidence>
<comment type="subcellular location">
    <subcellularLocation>
        <location evidence="1">Mitochondrion inner membrane</location>
        <topology evidence="1">Multi-pass membrane protein</topology>
    </subcellularLocation>
</comment>
<evidence type="ECO:0000256" key="9">
    <source>
        <dbReference type="ARBA" id="ARBA00023136"/>
    </source>
</evidence>
<reference evidence="13" key="1">
    <citation type="submission" date="2015-02" db="EMBL/GenBank/DDBJ databases">
        <title>Genome sequencing for Strongylocentrotus purpuratus.</title>
        <authorList>
            <person name="Murali S."/>
            <person name="Liu Y."/>
            <person name="Vee V."/>
            <person name="English A."/>
            <person name="Wang M."/>
            <person name="Skinner E."/>
            <person name="Han Y."/>
            <person name="Muzny D.M."/>
            <person name="Worley K.C."/>
            <person name="Gibbs R.A."/>
        </authorList>
    </citation>
    <scope>NUCLEOTIDE SEQUENCE</scope>
</reference>
<dbReference type="FunCoup" id="A0A7M7P0P2">
    <property type="interactions" value="540"/>
</dbReference>
<dbReference type="KEGG" id="spu:115924760"/>
<feature type="repeat" description="Solcar" evidence="10">
    <location>
        <begin position="2"/>
        <end position="95"/>
    </location>
</feature>
<keyword evidence="9 10" id="KW-0472">Membrane</keyword>
<sequence>MPVAGVEFCLGGAAAACAVLFTNPLEVVKTRFQLQGELKAWGTYQRHYRNVFHAFYTIGRYDGLLALQAGLPPALVYTAIQNGTRLGTYQILVDMGLTKNLAGEKSLPRTICAAGVGGYVGALISSPLFLIKTQLQSQSHEVIAVGHQHTHSGWLQGLKRIYVEGGIKGLWRGVHAQTVRNVIGSASQLTAFVLTRDFLTEKEIFVPSSLYIPITSSMVASVAIVVFVTPVDVISIRIYNQGVDARTGRGLYYRGLWDCALKIWRREGPVGFYKGWSASWFRFAPQTILCLSFWNMMQNGYYSHFGKKQTSYISNQTKTL</sequence>
<keyword evidence="4 10" id="KW-0812">Transmembrane</keyword>
<dbReference type="EnsemblMetazoa" id="XM_030987574">
    <property type="protein sequence ID" value="XP_030843434"/>
    <property type="gene ID" value="LOC115924760"/>
</dbReference>
<evidence type="ECO:0000256" key="4">
    <source>
        <dbReference type="ARBA" id="ARBA00022692"/>
    </source>
</evidence>
<dbReference type="Proteomes" id="UP000007110">
    <property type="component" value="Unassembled WGS sequence"/>
</dbReference>
<dbReference type="InterPro" id="IPR018108">
    <property type="entry name" value="MCP_transmembrane"/>
</dbReference>
<evidence type="ECO:0000313" key="12">
    <source>
        <dbReference type="EnsemblMetazoa" id="XP_030843434"/>
    </source>
</evidence>
<dbReference type="OrthoDB" id="6703404at2759"/>
<protein>
    <recommendedName>
        <fullName evidence="14">Solute carrier family 25 member 35</fullName>
    </recommendedName>
</protein>
<keyword evidence="6" id="KW-0999">Mitochondrion inner membrane</keyword>
<dbReference type="PANTHER" id="PTHR45928">
    <property type="entry name" value="RE38146P"/>
    <property type="match status" value="1"/>
</dbReference>
<comment type="similarity">
    <text evidence="2 11">Belongs to the mitochondrial carrier (TC 2.A.29) family.</text>
</comment>
<dbReference type="SUPFAM" id="SSF103506">
    <property type="entry name" value="Mitochondrial carrier"/>
    <property type="match status" value="1"/>
</dbReference>
<keyword evidence="13" id="KW-1185">Reference proteome</keyword>
<proteinExistence type="inferred from homology"/>
<name>A0A7M7P0P2_STRPU</name>
<feature type="repeat" description="Solcar" evidence="10">
    <location>
        <begin position="208"/>
        <end position="300"/>
    </location>
</feature>
<keyword evidence="7" id="KW-1133">Transmembrane helix</keyword>
<evidence type="ECO:0000256" key="1">
    <source>
        <dbReference type="ARBA" id="ARBA00004448"/>
    </source>
</evidence>
<dbReference type="InterPro" id="IPR023395">
    <property type="entry name" value="MCP_dom_sf"/>
</dbReference>
<dbReference type="Pfam" id="PF00153">
    <property type="entry name" value="Mito_carr"/>
    <property type="match status" value="3"/>
</dbReference>
<evidence type="ECO:0000256" key="6">
    <source>
        <dbReference type="ARBA" id="ARBA00022792"/>
    </source>
</evidence>
<keyword evidence="5" id="KW-0677">Repeat</keyword>
<evidence type="ECO:0000313" key="13">
    <source>
        <dbReference type="Proteomes" id="UP000007110"/>
    </source>
</evidence>
<evidence type="ECO:0000256" key="7">
    <source>
        <dbReference type="ARBA" id="ARBA00022989"/>
    </source>
</evidence>
<dbReference type="RefSeq" id="XP_030843434.1">
    <property type="nucleotide sequence ID" value="XM_030987574.1"/>
</dbReference>
<feature type="repeat" description="Solcar" evidence="10">
    <location>
        <begin position="105"/>
        <end position="198"/>
    </location>
</feature>
<evidence type="ECO:0000256" key="3">
    <source>
        <dbReference type="ARBA" id="ARBA00022448"/>
    </source>
</evidence>
<dbReference type="GO" id="GO:0005743">
    <property type="term" value="C:mitochondrial inner membrane"/>
    <property type="evidence" value="ECO:0007669"/>
    <property type="project" value="UniProtKB-SubCell"/>
</dbReference>
<dbReference type="PROSITE" id="PS50920">
    <property type="entry name" value="SOLCAR"/>
    <property type="match status" value="3"/>
</dbReference>
<organism evidence="12 13">
    <name type="scientific">Strongylocentrotus purpuratus</name>
    <name type="common">Purple sea urchin</name>
    <dbReference type="NCBI Taxonomy" id="7668"/>
    <lineage>
        <taxon>Eukaryota</taxon>
        <taxon>Metazoa</taxon>
        <taxon>Echinodermata</taxon>
        <taxon>Eleutherozoa</taxon>
        <taxon>Echinozoa</taxon>
        <taxon>Echinoidea</taxon>
        <taxon>Euechinoidea</taxon>
        <taxon>Echinacea</taxon>
        <taxon>Camarodonta</taxon>
        <taxon>Echinidea</taxon>
        <taxon>Strongylocentrotidae</taxon>
        <taxon>Strongylocentrotus</taxon>
    </lineage>
</organism>
<evidence type="ECO:0000256" key="8">
    <source>
        <dbReference type="ARBA" id="ARBA00023128"/>
    </source>
</evidence>